<evidence type="ECO:0008006" key="4">
    <source>
        <dbReference type="Google" id="ProtNLM"/>
    </source>
</evidence>
<evidence type="ECO:0000313" key="2">
    <source>
        <dbReference type="EMBL" id="GLH73835.1"/>
    </source>
</evidence>
<evidence type="ECO:0000313" key="3">
    <source>
        <dbReference type="Proteomes" id="UP001165069"/>
    </source>
</evidence>
<organism evidence="2 3">
    <name type="scientific">Geothrix limicola</name>
    <dbReference type="NCBI Taxonomy" id="2927978"/>
    <lineage>
        <taxon>Bacteria</taxon>
        <taxon>Pseudomonadati</taxon>
        <taxon>Acidobacteriota</taxon>
        <taxon>Holophagae</taxon>
        <taxon>Holophagales</taxon>
        <taxon>Holophagaceae</taxon>
        <taxon>Geothrix</taxon>
    </lineage>
</organism>
<reference evidence="2 3" key="1">
    <citation type="journal article" date="2023" name="Antonie Van Leeuwenhoek">
        <title>Mesoterricola silvestris gen. nov., sp. nov., Mesoterricola sediminis sp. nov., Geothrix oryzae sp. nov., Geothrix edaphica sp. nov., Geothrix rubra sp. nov., and Geothrix limicola sp. nov., six novel members of Acidobacteriota isolated from soils.</title>
        <authorList>
            <person name="Itoh H."/>
            <person name="Sugisawa Y."/>
            <person name="Mise K."/>
            <person name="Xu Z."/>
            <person name="Kuniyasu M."/>
            <person name="Ushijima N."/>
            <person name="Kawano K."/>
            <person name="Kobayashi E."/>
            <person name="Shiratori Y."/>
            <person name="Masuda Y."/>
            <person name="Senoo K."/>
        </authorList>
    </citation>
    <scope>NUCLEOTIDE SEQUENCE [LARGE SCALE GENOMIC DNA]</scope>
    <source>
        <strain evidence="2 3">Red804</strain>
    </source>
</reference>
<dbReference type="Gene3D" id="2.40.160.60">
    <property type="entry name" value="Outer membrane protein transport protein (OMPP1/FadL/TodX)"/>
    <property type="match status" value="1"/>
</dbReference>
<gene>
    <name evidence="2" type="ORF">GETHLI_23370</name>
</gene>
<feature type="chain" id="PRO_5046972456" description="Outer membrane protein beta-barrel domain-containing protein" evidence="1">
    <location>
        <begin position="23"/>
        <end position="252"/>
    </location>
</feature>
<keyword evidence="3" id="KW-1185">Reference proteome</keyword>
<sequence length="252" mass="27669">MNPIRLTLSAALALVSAVPMSAQGVLDNLDARFKFRVAGQASSLQDHLDGRVFGMGFEVGYSHPLGRFSAELGYLYKPGEEYRYDTWNTAAGKTVDPRYSADARKNSLDGTTLRLGYERDPKAEWTWSAGLQFNFTRFKHQVMGTVSDGYSSQNDPYDPRPAGAVAATYLDTYNGTPTKSALGVSPYAGFHYRIDESSGLEFNVLLLNYTSANYVHVAGTVADTTGGHTAADSLDTKSRFVPHIEIAYVFRF</sequence>
<accession>A0ABQ5QI44</accession>
<feature type="signal peptide" evidence="1">
    <location>
        <begin position="1"/>
        <end position="22"/>
    </location>
</feature>
<dbReference type="EMBL" id="BSDE01000004">
    <property type="protein sequence ID" value="GLH73835.1"/>
    <property type="molecule type" value="Genomic_DNA"/>
</dbReference>
<name>A0ABQ5QI44_9BACT</name>
<proteinExistence type="predicted"/>
<dbReference type="Proteomes" id="UP001165069">
    <property type="component" value="Unassembled WGS sequence"/>
</dbReference>
<protein>
    <recommendedName>
        <fullName evidence="4">Outer membrane protein beta-barrel domain-containing protein</fullName>
    </recommendedName>
</protein>
<keyword evidence="1" id="KW-0732">Signal</keyword>
<comment type="caution">
    <text evidence="2">The sequence shown here is derived from an EMBL/GenBank/DDBJ whole genome shotgun (WGS) entry which is preliminary data.</text>
</comment>
<evidence type="ECO:0000256" key="1">
    <source>
        <dbReference type="SAM" id="SignalP"/>
    </source>
</evidence>
<dbReference type="RefSeq" id="WP_285575454.1">
    <property type="nucleotide sequence ID" value="NZ_BSDE01000004.1"/>
</dbReference>